<protein>
    <submittedName>
        <fullName evidence="1">Uncharacterized protein</fullName>
    </submittedName>
</protein>
<dbReference type="Proteomes" id="UP000313849">
    <property type="component" value="Unassembled WGS sequence"/>
</dbReference>
<comment type="caution">
    <text evidence="1">The sequence shown here is derived from an EMBL/GenBank/DDBJ whole genome shotgun (WGS) entry which is preliminary data.</text>
</comment>
<keyword evidence="2" id="KW-1185">Reference proteome</keyword>
<evidence type="ECO:0000313" key="1">
    <source>
        <dbReference type="EMBL" id="TNU76618.1"/>
    </source>
</evidence>
<dbReference type="OrthoDB" id="5144898at2"/>
<reference evidence="1 2" key="1">
    <citation type="submission" date="2019-06" db="EMBL/GenBank/DDBJ databases">
        <title>Draft genome sequence of Miniimonas arenae KCTC 19750T isolated from sea sand.</title>
        <authorList>
            <person name="Park S.-J."/>
        </authorList>
    </citation>
    <scope>NUCLEOTIDE SEQUENCE [LARGE SCALE GENOMIC DNA]</scope>
    <source>
        <strain evidence="1 2">KCTC 19750</strain>
    </source>
</reference>
<accession>A0A5C5BGL9</accession>
<dbReference type="AlphaFoldDB" id="A0A5C5BGL9"/>
<gene>
    <name evidence="1" type="ORF">FH969_02705</name>
</gene>
<sequence length="181" mass="18844">MGLLRRSPASPPETTSAVVPDARLKALGGGKVLARVALRGGGTAAATVPALVMVATADPTATDEDQAVTVPWELTDGAEWLADSATLLVRALDGAEHRLPLPDGERTFPQVVRERVEASIVHVQTRDLGRGVTVRAAVRRSASGDLSSQVTVLGAATRTAAIDRAGEELEREVRSAVGLRA</sequence>
<dbReference type="RefSeq" id="WP_108717633.1">
    <property type="nucleotide sequence ID" value="NZ_DAMDJA010000250.1"/>
</dbReference>
<organism evidence="1 2">
    <name type="scientific">Miniimonas arenae</name>
    <dbReference type="NCBI Taxonomy" id="676201"/>
    <lineage>
        <taxon>Bacteria</taxon>
        <taxon>Bacillati</taxon>
        <taxon>Actinomycetota</taxon>
        <taxon>Actinomycetes</taxon>
        <taxon>Micrococcales</taxon>
        <taxon>Beutenbergiaceae</taxon>
        <taxon>Miniimonas</taxon>
    </lineage>
</organism>
<dbReference type="EMBL" id="VENP01000005">
    <property type="protein sequence ID" value="TNU76618.1"/>
    <property type="molecule type" value="Genomic_DNA"/>
</dbReference>
<name>A0A5C5BGL9_9MICO</name>
<proteinExistence type="predicted"/>
<evidence type="ECO:0000313" key="2">
    <source>
        <dbReference type="Proteomes" id="UP000313849"/>
    </source>
</evidence>